<feature type="domain" description="Septum formation inhibitor MinC N-terminal" evidence="8">
    <location>
        <begin position="20"/>
        <end position="93"/>
    </location>
</feature>
<evidence type="ECO:0000256" key="3">
    <source>
        <dbReference type="ARBA" id="ARBA00023210"/>
    </source>
</evidence>
<dbReference type="EMBL" id="FWFN01000011">
    <property type="protein sequence ID" value="SLN74077.1"/>
    <property type="molecule type" value="Genomic_DNA"/>
</dbReference>
<evidence type="ECO:0000256" key="4">
    <source>
        <dbReference type="ARBA" id="ARBA00023306"/>
    </source>
</evidence>
<dbReference type="Pfam" id="PF05209">
    <property type="entry name" value="MinC_N"/>
    <property type="match status" value="1"/>
</dbReference>
<dbReference type="PANTHER" id="PTHR34108">
    <property type="entry name" value="SEPTUM SITE-DETERMINING PROTEIN MINC"/>
    <property type="match status" value="1"/>
</dbReference>
<evidence type="ECO:0000256" key="6">
    <source>
        <dbReference type="HAMAP-Rule" id="MF_00267"/>
    </source>
</evidence>
<sequence length="248" mass="27053">MPTHQTNGRSGRASVAARPFQLRGRFITAVGLRLEAESLDEAFYSMLDEQLRSAPQLLLDAPMLLDLSKVPGLTDTQQVRALVDALRARNLQVFGVENATDPQRRMAEELGLIPVLIGRDAPVEKVGADRRRKADKLLPPDNLLMTQPIRSGQVVVAERGDLTVIGSVSSGAELIASGNIHVYGNLRGRAFAGAYGDETARIFCQRQEAELLAIAGIYRTSESLGDDMRDQCLQVFLKDDGLKLEAVT</sequence>
<reference evidence="9 10" key="1">
    <citation type="submission" date="2017-03" db="EMBL/GenBank/DDBJ databases">
        <authorList>
            <person name="Afonso C.L."/>
            <person name="Miller P.J."/>
            <person name="Scott M.A."/>
            <person name="Spackman E."/>
            <person name="Goraichik I."/>
            <person name="Dimitrov K.M."/>
            <person name="Suarez D.L."/>
            <person name="Swayne D.E."/>
        </authorList>
    </citation>
    <scope>NUCLEOTIDE SEQUENCE [LARGE SCALE GENOMIC DNA]</scope>
    <source>
        <strain evidence="9 10">CECT 7751</strain>
    </source>
</reference>
<evidence type="ECO:0000313" key="9">
    <source>
        <dbReference type="EMBL" id="SLN74077.1"/>
    </source>
</evidence>
<name>A0A1X7AAH3_9RHOB</name>
<proteinExistence type="inferred from homology"/>
<evidence type="ECO:0000256" key="1">
    <source>
        <dbReference type="ARBA" id="ARBA00006291"/>
    </source>
</evidence>
<evidence type="ECO:0000259" key="8">
    <source>
        <dbReference type="Pfam" id="PF05209"/>
    </source>
</evidence>
<dbReference type="InterPro" id="IPR013033">
    <property type="entry name" value="MinC"/>
</dbReference>
<keyword evidence="4 6" id="KW-0131">Cell cycle</keyword>
<dbReference type="AlphaFoldDB" id="A0A1X7AAH3"/>
<comment type="similarity">
    <text evidence="1 6">Belongs to the MinC family.</text>
</comment>
<dbReference type="Pfam" id="PF03775">
    <property type="entry name" value="MinC_C"/>
    <property type="match status" value="1"/>
</dbReference>
<dbReference type="SUPFAM" id="SSF63848">
    <property type="entry name" value="Cell-division inhibitor MinC, C-terminal domain"/>
    <property type="match status" value="1"/>
</dbReference>
<keyword evidence="2 6" id="KW-0132">Cell division</keyword>
<dbReference type="InterPro" id="IPR016098">
    <property type="entry name" value="CAP/MinC_C"/>
</dbReference>
<gene>
    <name evidence="6 9" type="primary">minC</name>
    <name evidence="9" type="ORF">PSM7751_04112</name>
</gene>
<accession>A0A1X7AAH3</accession>
<dbReference type="Gene3D" id="3.30.70.260">
    <property type="match status" value="1"/>
</dbReference>
<organism evidence="9 10">
    <name type="scientific">Pseudooceanicola marinus</name>
    <dbReference type="NCBI Taxonomy" id="396013"/>
    <lineage>
        <taxon>Bacteria</taxon>
        <taxon>Pseudomonadati</taxon>
        <taxon>Pseudomonadota</taxon>
        <taxon>Alphaproteobacteria</taxon>
        <taxon>Rhodobacterales</taxon>
        <taxon>Paracoccaceae</taxon>
        <taxon>Pseudooceanicola</taxon>
    </lineage>
</organism>
<dbReference type="Gene3D" id="2.160.20.70">
    <property type="match status" value="1"/>
</dbReference>
<keyword evidence="10" id="KW-1185">Reference proteome</keyword>
<dbReference type="HAMAP" id="MF_00267">
    <property type="entry name" value="MinC"/>
    <property type="match status" value="1"/>
</dbReference>
<dbReference type="OrthoDB" id="9794530at2"/>
<feature type="domain" description="Septum formation inhibitor MinC C-terminal" evidence="7">
    <location>
        <begin position="145"/>
        <end position="244"/>
    </location>
</feature>
<evidence type="ECO:0000256" key="5">
    <source>
        <dbReference type="ARBA" id="ARBA00025606"/>
    </source>
</evidence>
<keyword evidence="3 6" id="KW-0717">Septation</keyword>
<evidence type="ECO:0000259" key="7">
    <source>
        <dbReference type="Pfam" id="PF03775"/>
    </source>
</evidence>
<dbReference type="InterPro" id="IPR005526">
    <property type="entry name" value="Septum_form_inhib_MinC_C"/>
</dbReference>
<dbReference type="RefSeq" id="WP_085890121.1">
    <property type="nucleotide sequence ID" value="NZ_FWFN01000011.1"/>
</dbReference>
<evidence type="ECO:0000313" key="10">
    <source>
        <dbReference type="Proteomes" id="UP000193963"/>
    </source>
</evidence>
<comment type="function">
    <text evidence="5 6">Cell division inhibitor that blocks the formation of polar Z ring septums. Rapidly oscillates between the poles of the cell to destabilize FtsZ filaments that have formed before they mature into polar Z rings. Prevents FtsZ polymerization.</text>
</comment>
<protein>
    <recommendedName>
        <fullName evidence="6">Probable septum site-determining protein MinC</fullName>
    </recommendedName>
</protein>
<dbReference type="InterPro" id="IPR007874">
    <property type="entry name" value="MinC_N"/>
</dbReference>
<dbReference type="GO" id="GO:1901891">
    <property type="term" value="P:regulation of cell septum assembly"/>
    <property type="evidence" value="ECO:0007669"/>
    <property type="project" value="InterPro"/>
</dbReference>
<dbReference type="InterPro" id="IPR036145">
    <property type="entry name" value="MinC_C_sf"/>
</dbReference>
<dbReference type="GO" id="GO:0000917">
    <property type="term" value="P:division septum assembly"/>
    <property type="evidence" value="ECO:0007669"/>
    <property type="project" value="UniProtKB-KW"/>
</dbReference>
<comment type="subunit">
    <text evidence="6">Interacts with MinD and FtsZ.</text>
</comment>
<dbReference type="PANTHER" id="PTHR34108:SF1">
    <property type="entry name" value="SEPTUM SITE-DETERMINING PROTEIN MINC"/>
    <property type="match status" value="1"/>
</dbReference>
<dbReference type="Proteomes" id="UP000193963">
    <property type="component" value="Unassembled WGS sequence"/>
</dbReference>
<dbReference type="GO" id="GO:0000902">
    <property type="term" value="P:cell morphogenesis"/>
    <property type="evidence" value="ECO:0007669"/>
    <property type="project" value="InterPro"/>
</dbReference>
<dbReference type="NCBIfam" id="TIGR01222">
    <property type="entry name" value="minC"/>
    <property type="match status" value="1"/>
</dbReference>
<evidence type="ECO:0000256" key="2">
    <source>
        <dbReference type="ARBA" id="ARBA00022618"/>
    </source>
</evidence>